<dbReference type="PANTHER" id="PTHR33710">
    <property type="entry name" value="BNAC02G09200D PROTEIN"/>
    <property type="match status" value="1"/>
</dbReference>
<protein>
    <submittedName>
        <fullName evidence="1">Uncharacterized protein</fullName>
    </submittedName>
</protein>
<dbReference type="Proteomes" id="UP000593568">
    <property type="component" value="Unassembled WGS sequence"/>
</dbReference>
<accession>A0A7J9FQL5</accession>
<comment type="caution">
    <text evidence="1">The sequence shown here is derived from an EMBL/GenBank/DDBJ whole genome shotgun (WGS) entry which is preliminary data.</text>
</comment>
<dbReference type="AlphaFoldDB" id="A0A7J9FQL5"/>
<organism evidence="1 2">
    <name type="scientific">Gossypium trilobum</name>
    <dbReference type="NCBI Taxonomy" id="34281"/>
    <lineage>
        <taxon>Eukaryota</taxon>
        <taxon>Viridiplantae</taxon>
        <taxon>Streptophyta</taxon>
        <taxon>Embryophyta</taxon>
        <taxon>Tracheophyta</taxon>
        <taxon>Spermatophyta</taxon>
        <taxon>Magnoliopsida</taxon>
        <taxon>eudicotyledons</taxon>
        <taxon>Gunneridae</taxon>
        <taxon>Pentapetalae</taxon>
        <taxon>rosids</taxon>
        <taxon>malvids</taxon>
        <taxon>Malvales</taxon>
        <taxon>Malvaceae</taxon>
        <taxon>Malvoideae</taxon>
        <taxon>Gossypium</taxon>
    </lineage>
</organism>
<dbReference type="PANTHER" id="PTHR33710:SF64">
    <property type="entry name" value="ENDONUCLEASE_EXONUCLEASE_PHOSPHATASE DOMAIN-CONTAINING PROTEIN"/>
    <property type="match status" value="1"/>
</dbReference>
<dbReference type="InterPro" id="IPR036691">
    <property type="entry name" value="Endo/exonu/phosph_ase_sf"/>
</dbReference>
<dbReference type="EMBL" id="JABEZW010225840">
    <property type="protein sequence ID" value="MBA0787451.1"/>
    <property type="molecule type" value="Genomic_DNA"/>
</dbReference>
<dbReference type="Gene3D" id="3.60.10.10">
    <property type="entry name" value="Endonuclease/exonuclease/phosphatase"/>
    <property type="match status" value="1"/>
</dbReference>
<name>A0A7J9FQL5_9ROSI</name>
<evidence type="ECO:0000313" key="2">
    <source>
        <dbReference type="Proteomes" id="UP000593568"/>
    </source>
</evidence>
<dbReference type="SUPFAM" id="SSF56219">
    <property type="entry name" value="DNase I-like"/>
    <property type="match status" value="1"/>
</dbReference>
<proteinExistence type="predicted"/>
<sequence length="214" mass="24507">MGKPNQSTGMWRNGIETIEGLLESVLGKSGIIAKKAKCGNGEGLDECPIRIVRRKLVEPFKLIAVNNPDVFFLSKTKLQANEFEHIRVRCSMDDYFIVDPDGRKDGLSLLWRDRGLLSVRIGLLGDFNEVMDDAEKCGGRRRPRVAMDNFRKVLNDLGLVDIKPDNGWFTWTNNRDGDRVVKERLDKFMVSPNWFKACWGKKSEAKDMTKRVWD</sequence>
<evidence type="ECO:0000313" key="1">
    <source>
        <dbReference type="EMBL" id="MBA0787451.1"/>
    </source>
</evidence>
<keyword evidence="2" id="KW-1185">Reference proteome</keyword>
<gene>
    <name evidence="1" type="ORF">Gotri_027919</name>
</gene>
<reference evidence="1 2" key="1">
    <citation type="journal article" date="2019" name="Genome Biol. Evol.">
        <title>Insights into the evolution of the New World diploid cottons (Gossypium, subgenus Houzingenia) based on genome sequencing.</title>
        <authorList>
            <person name="Grover C.E."/>
            <person name="Arick M.A. 2nd"/>
            <person name="Thrash A."/>
            <person name="Conover J.L."/>
            <person name="Sanders W.S."/>
            <person name="Peterson D.G."/>
            <person name="Frelichowski J.E."/>
            <person name="Scheffler J.A."/>
            <person name="Scheffler B.E."/>
            <person name="Wendel J.F."/>
        </authorList>
    </citation>
    <scope>NUCLEOTIDE SEQUENCE [LARGE SCALE GENOMIC DNA]</scope>
    <source>
        <strain evidence="1">8</strain>
        <tissue evidence="1">Leaf</tissue>
    </source>
</reference>